<name>A0A1I3AWQ3_9LACT</name>
<dbReference type="Gene3D" id="3.90.550.10">
    <property type="entry name" value="Spore Coat Polysaccharide Biosynthesis Protein SpsA, Chain A"/>
    <property type="match status" value="1"/>
</dbReference>
<gene>
    <name evidence="4" type="ORF">SAMN04489868_10247</name>
</gene>
<evidence type="ECO:0000256" key="1">
    <source>
        <dbReference type="ARBA" id="ARBA00022676"/>
    </source>
</evidence>
<feature type="domain" description="Glycosyltransferase 2-like" evidence="3">
    <location>
        <begin position="7"/>
        <end position="175"/>
    </location>
</feature>
<dbReference type="SUPFAM" id="SSF53448">
    <property type="entry name" value="Nucleotide-diphospho-sugar transferases"/>
    <property type="match status" value="1"/>
</dbReference>
<dbReference type="InterPro" id="IPR001173">
    <property type="entry name" value="Glyco_trans_2-like"/>
</dbReference>
<dbReference type="PANTHER" id="PTHR22916">
    <property type="entry name" value="GLYCOSYLTRANSFERASE"/>
    <property type="match status" value="1"/>
</dbReference>
<sequence>MTRPLVSVIVPIYNAEDFLASCIDSILTQSLTDIEVLLIDDGSCDHSATICQRYMQQDNRVVVMTKENEGVSATRNVGLALATGKYIAFLDADDTLTNQALEILVQTMEEKQVDAVFANYFYHYNDRRIYRAPRIPGGTYAIAEIRSRLIDDGTLSGMLFGSVGAALYKRELIEQHQIRFQTEVALNEDGLFNVMYLLQAKNCCYLSDHHLYGYRKEIESVTSRFHPHKDFESATIAIDQYCRSISQEVLLDQQLQRRKVSISLWQALNLCSEENPASYRATIQQLEALFAHRELQACFPYMEEEKMNRYKRFYYQLIKKRRTHLFYLLTRFFLPTVSRIVKR</sequence>
<evidence type="ECO:0000259" key="3">
    <source>
        <dbReference type="Pfam" id="PF00535"/>
    </source>
</evidence>
<dbReference type="GO" id="GO:0016757">
    <property type="term" value="F:glycosyltransferase activity"/>
    <property type="evidence" value="ECO:0007669"/>
    <property type="project" value="UniProtKB-KW"/>
</dbReference>
<dbReference type="PANTHER" id="PTHR22916:SF51">
    <property type="entry name" value="GLYCOSYLTRANSFERASE EPSH-RELATED"/>
    <property type="match status" value="1"/>
</dbReference>
<dbReference type="CDD" id="cd00761">
    <property type="entry name" value="Glyco_tranf_GTA_type"/>
    <property type="match status" value="1"/>
</dbReference>
<keyword evidence="2 4" id="KW-0808">Transferase</keyword>
<reference evidence="4 5" key="1">
    <citation type="submission" date="2016-10" db="EMBL/GenBank/DDBJ databases">
        <authorList>
            <person name="de Groot N.N."/>
        </authorList>
    </citation>
    <scope>NUCLEOTIDE SEQUENCE [LARGE SCALE GENOMIC DNA]</scope>
    <source>
        <strain evidence="4 5">DSM 27630</strain>
    </source>
</reference>
<dbReference type="OrthoDB" id="8773442at2"/>
<evidence type="ECO:0000313" key="4">
    <source>
        <dbReference type="EMBL" id="SFH54169.1"/>
    </source>
</evidence>
<dbReference type="InterPro" id="IPR029044">
    <property type="entry name" value="Nucleotide-diphossugar_trans"/>
</dbReference>
<dbReference type="EMBL" id="FOQE01000002">
    <property type="protein sequence ID" value="SFH54169.1"/>
    <property type="molecule type" value="Genomic_DNA"/>
</dbReference>
<dbReference type="Pfam" id="PF00535">
    <property type="entry name" value="Glycos_transf_2"/>
    <property type="match status" value="1"/>
</dbReference>
<organism evidence="4 5">
    <name type="scientific">Pisciglobus halotolerans</name>
    <dbReference type="NCBI Taxonomy" id="745365"/>
    <lineage>
        <taxon>Bacteria</taxon>
        <taxon>Bacillati</taxon>
        <taxon>Bacillota</taxon>
        <taxon>Bacilli</taxon>
        <taxon>Lactobacillales</taxon>
        <taxon>Carnobacteriaceae</taxon>
    </lineage>
</organism>
<evidence type="ECO:0000256" key="2">
    <source>
        <dbReference type="ARBA" id="ARBA00022679"/>
    </source>
</evidence>
<proteinExistence type="predicted"/>
<protein>
    <submittedName>
        <fullName evidence="4">Glycosyl transferase family 2</fullName>
    </submittedName>
</protein>
<keyword evidence="1" id="KW-0328">Glycosyltransferase</keyword>
<evidence type="ECO:0000313" key="5">
    <source>
        <dbReference type="Proteomes" id="UP000198668"/>
    </source>
</evidence>
<dbReference type="AlphaFoldDB" id="A0A1I3AWQ3"/>
<keyword evidence="5" id="KW-1185">Reference proteome</keyword>
<dbReference type="Proteomes" id="UP000198668">
    <property type="component" value="Unassembled WGS sequence"/>
</dbReference>
<dbReference type="RefSeq" id="WP_092090824.1">
    <property type="nucleotide sequence ID" value="NZ_FOQE01000002.1"/>
</dbReference>
<accession>A0A1I3AWQ3</accession>